<comment type="caution">
    <text evidence="1">The sequence shown here is derived from an EMBL/GenBank/DDBJ whole genome shotgun (WGS) entry which is preliminary data.</text>
</comment>
<gene>
    <name evidence="1" type="ORF">C8A03DRAFT_33411</name>
</gene>
<protein>
    <submittedName>
        <fullName evidence="1">Uncharacterized protein</fullName>
    </submittedName>
</protein>
<evidence type="ECO:0000313" key="2">
    <source>
        <dbReference type="Proteomes" id="UP001303760"/>
    </source>
</evidence>
<proteinExistence type="predicted"/>
<dbReference type="AlphaFoldDB" id="A0AAN7HFP6"/>
<sequence length="223" mass="24650">MAAPSIKLIRPSALQIDASAPCVLEINIPITLSHRLDPSLPAPPYHAGTITAEDFRDHHAMPLLRGLIAQIASHILGPEYAPAALEAEATPKISVLRLLDTWDGSAITDKVDGFNLAAGYLKDMHGEEGHGIYAYEDIFDRIEVLHGFKFHLVSGIQQAERLSEINPRVVRFDVDENSCGGGIGEEVVFKVREYTEDIRARHVNVDVAWRMALEENILQAIRD</sequence>
<dbReference type="Proteomes" id="UP001303760">
    <property type="component" value="Unassembled WGS sequence"/>
</dbReference>
<reference evidence="1" key="2">
    <citation type="submission" date="2023-05" db="EMBL/GenBank/DDBJ databases">
        <authorList>
            <consortium name="Lawrence Berkeley National Laboratory"/>
            <person name="Steindorff A."/>
            <person name="Hensen N."/>
            <person name="Bonometti L."/>
            <person name="Westerberg I."/>
            <person name="Brannstrom I.O."/>
            <person name="Guillou S."/>
            <person name="Cros-Aarteil S."/>
            <person name="Calhoun S."/>
            <person name="Haridas S."/>
            <person name="Kuo A."/>
            <person name="Mondo S."/>
            <person name="Pangilinan J."/>
            <person name="Riley R."/>
            <person name="Labutti K."/>
            <person name="Andreopoulos B."/>
            <person name="Lipzen A."/>
            <person name="Chen C."/>
            <person name="Yanf M."/>
            <person name="Daum C."/>
            <person name="Ng V."/>
            <person name="Clum A."/>
            <person name="Ohm R."/>
            <person name="Martin F."/>
            <person name="Silar P."/>
            <person name="Natvig D."/>
            <person name="Lalanne C."/>
            <person name="Gautier V."/>
            <person name="Ament-Velasquez S.L."/>
            <person name="Kruys A."/>
            <person name="Hutchinson M.I."/>
            <person name="Powell A.J."/>
            <person name="Barry K."/>
            <person name="Miller A.N."/>
            <person name="Grigoriev I.V."/>
            <person name="Debuchy R."/>
            <person name="Gladieux P."/>
            <person name="Thoren M.H."/>
            <person name="Johannesson H."/>
        </authorList>
    </citation>
    <scope>NUCLEOTIDE SEQUENCE</scope>
    <source>
        <strain evidence="1">CBS 532.94</strain>
    </source>
</reference>
<keyword evidence="2" id="KW-1185">Reference proteome</keyword>
<accession>A0AAN7HFP6</accession>
<name>A0AAN7HFP6_9PEZI</name>
<evidence type="ECO:0000313" key="1">
    <source>
        <dbReference type="EMBL" id="KAK4238534.1"/>
    </source>
</evidence>
<dbReference type="EMBL" id="MU860091">
    <property type="protein sequence ID" value="KAK4238534.1"/>
    <property type="molecule type" value="Genomic_DNA"/>
</dbReference>
<reference evidence="1" key="1">
    <citation type="journal article" date="2023" name="Mol. Phylogenet. Evol.">
        <title>Genome-scale phylogeny and comparative genomics of the fungal order Sordariales.</title>
        <authorList>
            <person name="Hensen N."/>
            <person name="Bonometti L."/>
            <person name="Westerberg I."/>
            <person name="Brannstrom I.O."/>
            <person name="Guillou S."/>
            <person name="Cros-Aarteil S."/>
            <person name="Calhoun S."/>
            <person name="Haridas S."/>
            <person name="Kuo A."/>
            <person name="Mondo S."/>
            <person name="Pangilinan J."/>
            <person name="Riley R."/>
            <person name="LaButti K."/>
            <person name="Andreopoulos B."/>
            <person name="Lipzen A."/>
            <person name="Chen C."/>
            <person name="Yan M."/>
            <person name="Daum C."/>
            <person name="Ng V."/>
            <person name="Clum A."/>
            <person name="Steindorff A."/>
            <person name="Ohm R.A."/>
            <person name="Martin F."/>
            <person name="Silar P."/>
            <person name="Natvig D.O."/>
            <person name="Lalanne C."/>
            <person name="Gautier V."/>
            <person name="Ament-Velasquez S.L."/>
            <person name="Kruys A."/>
            <person name="Hutchinson M.I."/>
            <person name="Powell A.J."/>
            <person name="Barry K."/>
            <person name="Miller A.N."/>
            <person name="Grigoriev I.V."/>
            <person name="Debuchy R."/>
            <person name="Gladieux P."/>
            <person name="Hiltunen Thoren M."/>
            <person name="Johannesson H."/>
        </authorList>
    </citation>
    <scope>NUCLEOTIDE SEQUENCE</scope>
    <source>
        <strain evidence="1">CBS 532.94</strain>
    </source>
</reference>
<organism evidence="1 2">
    <name type="scientific">Achaetomium macrosporum</name>
    <dbReference type="NCBI Taxonomy" id="79813"/>
    <lineage>
        <taxon>Eukaryota</taxon>
        <taxon>Fungi</taxon>
        <taxon>Dikarya</taxon>
        <taxon>Ascomycota</taxon>
        <taxon>Pezizomycotina</taxon>
        <taxon>Sordariomycetes</taxon>
        <taxon>Sordariomycetidae</taxon>
        <taxon>Sordariales</taxon>
        <taxon>Chaetomiaceae</taxon>
        <taxon>Achaetomium</taxon>
    </lineage>
</organism>